<name>A0ABW3MK69_9PSEU</name>
<evidence type="ECO:0000313" key="4">
    <source>
        <dbReference type="EMBL" id="MFD1049835.1"/>
    </source>
</evidence>
<protein>
    <submittedName>
        <fullName evidence="4">Extracellular solute-binding protein</fullName>
    </submittedName>
</protein>
<keyword evidence="5" id="KW-1185">Reference proteome</keyword>
<evidence type="ECO:0000256" key="2">
    <source>
        <dbReference type="ARBA" id="ARBA00022448"/>
    </source>
</evidence>
<dbReference type="InterPro" id="IPR006059">
    <property type="entry name" value="SBP"/>
</dbReference>
<keyword evidence="2" id="KW-0813">Transport</keyword>
<proteinExistence type="inferred from homology"/>
<dbReference type="PANTHER" id="PTHR43649:SF34">
    <property type="entry name" value="ABC TRANSPORTER PERIPLASMIC-BINDING PROTEIN YCJN-RELATED"/>
    <property type="match status" value="1"/>
</dbReference>
<dbReference type="EMBL" id="JBHTIS010002431">
    <property type="protein sequence ID" value="MFD1049835.1"/>
    <property type="molecule type" value="Genomic_DNA"/>
</dbReference>
<dbReference type="PANTHER" id="PTHR43649">
    <property type="entry name" value="ARABINOSE-BINDING PROTEIN-RELATED"/>
    <property type="match status" value="1"/>
</dbReference>
<reference evidence="5" key="1">
    <citation type="journal article" date="2019" name="Int. J. Syst. Evol. Microbiol.">
        <title>The Global Catalogue of Microorganisms (GCM) 10K type strain sequencing project: providing services to taxonomists for standard genome sequencing and annotation.</title>
        <authorList>
            <consortium name="The Broad Institute Genomics Platform"/>
            <consortium name="The Broad Institute Genome Sequencing Center for Infectious Disease"/>
            <person name="Wu L."/>
            <person name="Ma J."/>
        </authorList>
    </citation>
    <scope>NUCLEOTIDE SEQUENCE [LARGE SCALE GENOMIC DNA]</scope>
    <source>
        <strain evidence="5">JCM 31486</strain>
    </source>
</reference>
<dbReference type="Proteomes" id="UP001597045">
    <property type="component" value="Unassembled WGS sequence"/>
</dbReference>
<feature type="non-terminal residue" evidence="4">
    <location>
        <position position="272"/>
    </location>
</feature>
<comment type="similarity">
    <text evidence="1">Belongs to the bacterial solute-binding protein 1 family.</text>
</comment>
<organism evidence="4 5">
    <name type="scientific">Kibdelosporangium lantanae</name>
    <dbReference type="NCBI Taxonomy" id="1497396"/>
    <lineage>
        <taxon>Bacteria</taxon>
        <taxon>Bacillati</taxon>
        <taxon>Actinomycetota</taxon>
        <taxon>Actinomycetes</taxon>
        <taxon>Pseudonocardiales</taxon>
        <taxon>Pseudonocardiaceae</taxon>
        <taxon>Kibdelosporangium</taxon>
    </lineage>
</organism>
<keyword evidence="3" id="KW-0732">Signal</keyword>
<gene>
    <name evidence="4" type="ORF">ACFQ1S_32025</name>
</gene>
<dbReference type="Pfam" id="PF01547">
    <property type="entry name" value="SBP_bac_1"/>
    <property type="match status" value="1"/>
</dbReference>
<sequence>MDLSHGKIRQALIDDWNQKHPDTPVKVVKLPSSADLQHAQMLAAEQAGDTTYDVLNLDLTWTAEFADNNAIVPLDNEMLGDGDFVAKALESARYRDRLWAVPFNTDVGLLYYRKDIVGSKGLPLPTKWGDLVDAKQSVQPPMRVFTTQLKRYEGLTVNVVEASASQNEDLSGSGGLLALAAGLRDGTILPESTTYDEAGALEAFRGDNAMFMRNWPYAYDVMASDMLDFPKKVGVTRLPWPAVLGGQNLAVARNSTKPRLARELIEFLTSPN</sequence>
<evidence type="ECO:0000313" key="5">
    <source>
        <dbReference type="Proteomes" id="UP001597045"/>
    </source>
</evidence>
<comment type="caution">
    <text evidence="4">The sequence shown here is derived from an EMBL/GenBank/DDBJ whole genome shotgun (WGS) entry which is preliminary data.</text>
</comment>
<dbReference type="SUPFAM" id="SSF53850">
    <property type="entry name" value="Periplasmic binding protein-like II"/>
    <property type="match status" value="1"/>
</dbReference>
<evidence type="ECO:0000256" key="3">
    <source>
        <dbReference type="ARBA" id="ARBA00022729"/>
    </source>
</evidence>
<accession>A0ABW3MK69</accession>
<dbReference type="InterPro" id="IPR050490">
    <property type="entry name" value="Bact_solute-bd_prot1"/>
</dbReference>
<evidence type="ECO:0000256" key="1">
    <source>
        <dbReference type="ARBA" id="ARBA00008520"/>
    </source>
</evidence>
<dbReference type="Gene3D" id="3.40.190.10">
    <property type="entry name" value="Periplasmic binding protein-like II"/>
    <property type="match status" value="2"/>
</dbReference>